<keyword evidence="4" id="KW-0560">Oxidoreductase</keyword>
<keyword evidence="2" id="KW-0285">Flavoprotein</keyword>
<dbReference type="PROSITE" id="PS00624">
    <property type="entry name" value="GMC_OXRED_2"/>
    <property type="match status" value="1"/>
</dbReference>
<dbReference type="GO" id="GO:0016614">
    <property type="term" value="F:oxidoreductase activity, acting on CH-OH group of donors"/>
    <property type="evidence" value="ECO:0007669"/>
    <property type="project" value="InterPro"/>
</dbReference>
<dbReference type="PANTHER" id="PTHR46056:SF12">
    <property type="entry name" value="LONG-CHAIN-ALCOHOL OXIDASE"/>
    <property type="match status" value="1"/>
</dbReference>
<accession>A0A0J6S3X5</accession>
<dbReference type="Proteomes" id="UP000035929">
    <property type="component" value="Unassembled WGS sequence"/>
</dbReference>
<dbReference type="PATRIC" id="fig|270351.6.peg.2582"/>
<evidence type="ECO:0000313" key="7">
    <source>
        <dbReference type="Proteomes" id="UP000035929"/>
    </source>
</evidence>
<evidence type="ECO:0000313" key="6">
    <source>
        <dbReference type="EMBL" id="KMO29895.1"/>
    </source>
</evidence>
<dbReference type="InterPro" id="IPR036188">
    <property type="entry name" value="FAD/NAD-bd_sf"/>
</dbReference>
<gene>
    <name evidence="6" type="ORF">VP06_23410</name>
</gene>
<dbReference type="PANTHER" id="PTHR46056">
    <property type="entry name" value="LONG-CHAIN-ALCOHOL OXIDASE"/>
    <property type="match status" value="1"/>
</dbReference>
<dbReference type="InterPro" id="IPR000172">
    <property type="entry name" value="GMC_OxRdtase_N"/>
</dbReference>
<evidence type="ECO:0000256" key="4">
    <source>
        <dbReference type="ARBA" id="ARBA00023002"/>
    </source>
</evidence>
<protein>
    <recommendedName>
        <fullName evidence="5">Glucose-methanol-choline oxidoreductase N-terminal domain-containing protein</fullName>
    </recommendedName>
</protein>
<evidence type="ECO:0000256" key="2">
    <source>
        <dbReference type="ARBA" id="ARBA00022630"/>
    </source>
</evidence>
<proteinExistence type="inferred from homology"/>
<evidence type="ECO:0000256" key="3">
    <source>
        <dbReference type="ARBA" id="ARBA00022827"/>
    </source>
</evidence>
<reference evidence="6 7" key="1">
    <citation type="submission" date="2015-03" db="EMBL/GenBank/DDBJ databases">
        <title>Genome sequencing of Methylobacterium aquaticum DSM16371 type strain.</title>
        <authorList>
            <person name="Chaudhry V."/>
            <person name="Patil P.B."/>
        </authorList>
    </citation>
    <scope>NUCLEOTIDE SEQUENCE [LARGE SCALE GENOMIC DNA]</scope>
    <source>
        <strain evidence="6 7">DSM 16371</strain>
    </source>
</reference>
<organism evidence="6 7">
    <name type="scientific">Methylobacterium aquaticum</name>
    <dbReference type="NCBI Taxonomy" id="270351"/>
    <lineage>
        <taxon>Bacteria</taxon>
        <taxon>Pseudomonadati</taxon>
        <taxon>Pseudomonadota</taxon>
        <taxon>Alphaproteobacteria</taxon>
        <taxon>Hyphomicrobiales</taxon>
        <taxon>Methylobacteriaceae</taxon>
        <taxon>Methylobacterium</taxon>
    </lineage>
</organism>
<dbReference type="RefSeq" id="WP_048466185.1">
    <property type="nucleotide sequence ID" value="NZ_LABX01000191.1"/>
</dbReference>
<dbReference type="GO" id="GO:0050660">
    <property type="term" value="F:flavin adenine dinucleotide binding"/>
    <property type="evidence" value="ECO:0007669"/>
    <property type="project" value="InterPro"/>
</dbReference>
<evidence type="ECO:0000259" key="5">
    <source>
        <dbReference type="PROSITE" id="PS00624"/>
    </source>
</evidence>
<comment type="caution">
    <text evidence="6">The sequence shown here is derived from an EMBL/GenBank/DDBJ whole genome shotgun (WGS) entry which is preliminary data.</text>
</comment>
<comment type="similarity">
    <text evidence="1">Belongs to the GMC oxidoreductase family.</text>
</comment>
<feature type="domain" description="Glucose-methanol-choline oxidoreductase N-terminal" evidence="5">
    <location>
        <begin position="249"/>
        <end position="263"/>
    </location>
</feature>
<evidence type="ECO:0000256" key="1">
    <source>
        <dbReference type="ARBA" id="ARBA00010790"/>
    </source>
</evidence>
<keyword evidence="3" id="KW-0274">FAD</keyword>
<dbReference type="AlphaFoldDB" id="A0A0J6S3X5"/>
<dbReference type="EMBL" id="LABX01000191">
    <property type="protein sequence ID" value="KMO29895.1"/>
    <property type="molecule type" value="Genomic_DNA"/>
</dbReference>
<dbReference type="Gene3D" id="3.50.50.60">
    <property type="entry name" value="FAD/NAD(P)-binding domain"/>
    <property type="match status" value="2"/>
</dbReference>
<name>A0A0J6S3X5_9HYPH</name>
<dbReference type="InterPro" id="IPR007867">
    <property type="entry name" value="GMC_OxRtase_C"/>
</dbReference>
<sequence length="506" mass="53415">METRGVGTGGHEPVACDVLVIGSGAGGAVVADRLTAAGRDVVLVEEGPDVPADLALSPAEAMRRQWRCGGLMTAFGAPLLAYAEGRCVGGGTEINAAILQRIPAALLDAWSRRYAIAEYGADALAPYFREAEALLGASPPERPQGSVTTRFAAAAAALGWDHQSLTQAKDGCLGGATCAEGCPPGRRSMASAVLPRARARGLRVIADCRVVRLERRGARVVRVLARRRDGAGPARPMTFRPEHVFLCAGAIHTPALLRRSGLGRNVGASLRAHPVVRAAALFPEPLTVRHSATPLSAVTEFMPDLRLGGSILLPGYLGMMLAEDWQRRGWLWAHRERVGLYYAMARAEGRGQVIPIPGLVEPLVRYRATDDDWELLRRGLLALSELLFAAGAERVVPSLFGHAGWTSPGAARAELAAPLRRSRAGLATLHLFSSCPPGEEAALTATDSFGRLRGLSNLTVADASQLPEAPGVNPQLGVMAHAARAADAFLAASDAQARRRAARDDA</sequence>
<dbReference type="SUPFAM" id="SSF51905">
    <property type="entry name" value="FAD/NAD(P)-binding domain"/>
    <property type="match status" value="1"/>
</dbReference>
<dbReference type="Pfam" id="PF05199">
    <property type="entry name" value="GMC_oxred_C"/>
    <property type="match status" value="1"/>
</dbReference>
<dbReference type="Pfam" id="PF00732">
    <property type="entry name" value="GMC_oxred_N"/>
    <property type="match status" value="1"/>
</dbReference>